<protein>
    <submittedName>
        <fullName evidence="1">Uncharacterized protein</fullName>
    </submittedName>
</protein>
<keyword evidence="2" id="KW-1185">Reference proteome</keyword>
<accession>A0AAD3T377</accession>
<proteinExistence type="predicted"/>
<dbReference type="Proteomes" id="UP001279734">
    <property type="component" value="Unassembled WGS sequence"/>
</dbReference>
<evidence type="ECO:0000313" key="1">
    <source>
        <dbReference type="EMBL" id="GMH22133.1"/>
    </source>
</evidence>
<dbReference type="AlphaFoldDB" id="A0AAD3T377"/>
<reference evidence="1" key="1">
    <citation type="submission" date="2023-05" db="EMBL/GenBank/DDBJ databases">
        <title>Nepenthes gracilis genome sequencing.</title>
        <authorList>
            <person name="Fukushima K."/>
        </authorList>
    </citation>
    <scope>NUCLEOTIDE SEQUENCE</scope>
    <source>
        <strain evidence="1">SING2019-196</strain>
    </source>
</reference>
<sequence>MVSLECSVLDVVGEIPLASMAGFGLSLRVTHVSLLDESSRIGFALVLLWGLGLVNDDDGGSLRLEITCLWSDLWFILYYESDEHEVGATAIAGFLGTLACRCLPVQIGPLHDDDLILAEGYTEHGTAECHWTQLLAALPHVVLNT</sequence>
<name>A0AAD3T377_NEPGR</name>
<dbReference type="EMBL" id="BSYO01000024">
    <property type="protein sequence ID" value="GMH22133.1"/>
    <property type="molecule type" value="Genomic_DNA"/>
</dbReference>
<organism evidence="1 2">
    <name type="scientific">Nepenthes gracilis</name>
    <name type="common">Slender pitcher plant</name>
    <dbReference type="NCBI Taxonomy" id="150966"/>
    <lineage>
        <taxon>Eukaryota</taxon>
        <taxon>Viridiplantae</taxon>
        <taxon>Streptophyta</taxon>
        <taxon>Embryophyta</taxon>
        <taxon>Tracheophyta</taxon>
        <taxon>Spermatophyta</taxon>
        <taxon>Magnoliopsida</taxon>
        <taxon>eudicotyledons</taxon>
        <taxon>Gunneridae</taxon>
        <taxon>Pentapetalae</taxon>
        <taxon>Caryophyllales</taxon>
        <taxon>Nepenthaceae</taxon>
        <taxon>Nepenthes</taxon>
    </lineage>
</organism>
<gene>
    <name evidence="1" type="ORF">Nepgr_023976</name>
</gene>
<comment type="caution">
    <text evidence="1">The sequence shown here is derived from an EMBL/GenBank/DDBJ whole genome shotgun (WGS) entry which is preliminary data.</text>
</comment>
<evidence type="ECO:0000313" key="2">
    <source>
        <dbReference type="Proteomes" id="UP001279734"/>
    </source>
</evidence>